<dbReference type="InterPro" id="IPR043502">
    <property type="entry name" value="DNA/RNA_pol_sf"/>
</dbReference>
<dbReference type="EMBL" id="CAJOBC010005692">
    <property type="protein sequence ID" value="CAF3872781.1"/>
    <property type="molecule type" value="Genomic_DNA"/>
</dbReference>
<dbReference type="Proteomes" id="UP000681722">
    <property type="component" value="Unassembled WGS sequence"/>
</dbReference>
<gene>
    <name evidence="4" type="ORF">GPM918_LOCUS19101</name>
    <name evidence="5" type="ORF">SRO942_LOCUS19097</name>
</gene>
<proteinExistence type="predicted"/>
<keyword evidence="1" id="KW-0378">Hydrolase</keyword>
<feature type="region of interest" description="Disordered" evidence="2">
    <location>
        <begin position="1"/>
        <end position="25"/>
    </location>
</feature>
<feature type="domain" description="Peptidase A2" evidence="3">
    <location>
        <begin position="65"/>
        <end position="80"/>
    </location>
</feature>
<dbReference type="CDD" id="cd00303">
    <property type="entry name" value="retropepsin_like"/>
    <property type="match status" value="1"/>
</dbReference>
<protein>
    <recommendedName>
        <fullName evidence="3">Peptidase A2 domain-containing protein</fullName>
    </recommendedName>
</protein>
<dbReference type="InterPro" id="IPR019103">
    <property type="entry name" value="Peptidase_aspartic_DDI1-type"/>
</dbReference>
<dbReference type="EMBL" id="CAJNOQ010005693">
    <property type="protein sequence ID" value="CAF1108264.1"/>
    <property type="molecule type" value="Genomic_DNA"/>
</dbReference>
<organism evidence="4 6">
    <name type="scientific">Didymodactylos carnosus</name>
    <dbReference type="NCBI Taxonomy" id="1234261"/>
    <lineage>
        <taxon>Eukaryota</taxon>
        <taxon>Metazoa</taxon>
        <taxon>Spiralia</taxon>
        <taxon>Gnathifera</taxon>
        <taxon>Rotifera</taxon>
        <taxon>Eurotatoria</taxon>
        <taxon>Bdelloidea</taxon>
        <taxon>Philodinida</taxon>
        <taxon>Philodinidae</taxon>
        <taxon>Didymodactylos</taxon>
    </lineage>
</organism>
<dbReference type="InterPro" id="IPR032567">
    <property type="entry name" value="RTL1-rel"/>
</dbReference>
<dbReference type="InterPro" id="IPR001995">
    <property type="entry name" value="Peptidase_A2_cat"/>
</dbReference>
<dbReference type="Gene3D" id="3.10.10.10">
    <property type="entry name" value="HIV Type 1 Reverse Transcriptase, subunit A, domain 1"/>
    <property type="match status" value="1"/>
</dbReference>
<evidence type="ECO:0000259" key="3">
    <source>
        <dbReference type="PROSITE" id="PS50175"/>
    </source>
</evidence>
<name>A0A814PN67_9BILA</name>
<accession>A0A814PN67</accession>
<dbReference type="SUPFAM" id="SSF56672">
    <property type="entry name" value="DNA/RNA polymerases"/>
    <property type="match status" value="1"/>
</dbReference>
<dbReference type="Proteomes" id="UP000663829">
    <property type="component" value="Unassembled WGS sequence"/>
</dbReference>
<dbReference type="PROSITE" id="PS00141">
    <property type="entry name" value="ASP_PROTEASE"/>
    <property type="match status" value="1"/>
</dbReference>
<feature type="compositionally biased region" description="Polar residues" evidence="2">
    <location>
        <begin position="1"/>
        <end position="22"/>
    </location>
</feature>
<keyword evidence="6" id="KW-1185">Reference proteome</keyword>
<dbReference type="InterPro" id="IPR021109">
    <property type="entry name" value="Peptidase_aspartic_dom_sf"/>
</dbReference>
<dbReference type="AlphaFoldDB" id="A0A814PN67"/>
<sequence length="427" mass="47598">MTTTTDTASSSHPPVRNHTPTSKDPLHLTKFRSAATLNDGNVSEKANITNPPLIFAPVVINNLKVHALFDTGATTTIIKEDILRKTKHFKFISSDTKQTLSLADSVASLNVIGIVELQIKLHNLRTTIVAAVVKDLFTDCIIGVDYIRKHNLQFDFANDIIMTTCGNFKVTIPIETQQNVIKVPLRLTESVKIPPKEEIIIRVSACISTASTLFRPSHNLGAQIPIIMANNLLQITDHRAVLTIYNPSEYPCMLSRGVIMGVSTLPVQQQSVPAEPQNLSPEEHIEQLINKIEDRHMHSDVNGESDRDTFRKMLLKFKHLFGTNKISVAKTEVVHAINTEAHSPPSSHFYPISPKKEQAMYDILQELLKAGLISKTKSEYASPALLTPKSDGSWRLVIDYKKLNHVTIKDQYPLPNMEQTIQRLGEG</sequence>
<dbReference type="InterPro" id="IPR001969">
    <property type="entry name" value="Aspartic_peptidase_AS"/>
</dbReference>
<dbReference type="SUPFAM" id="SSF50630">
    <property type="entry name" value="Acid proteases"/>
    <property type="match status" value="1"/>
</dbReference>
<dbReference type="OrthoDB" id="10056424at2759"/>
<dbReference type="Pfam" id="PF09668">
    <property type="entry name" value="Asp_protease"/>
    <property type="match status" value="1"/>
</dbReference>
<evidence type="ECO:0000256" key="2">
    <source>
        <dbReference type="SAM" id="MobiDB-lite"/>
    </source>
</evidence>
<evidence type="ECO:0000256" key="1">
    <source>
        <dbReference type="ARBA" id="ARBA00022801"/>
    </source>
</evidence>
<dbReference type="GO" id="GO:0004190">
    <property type="term" value="F:aspartic-type endopeptidase activity"/>
    <property type="evidence" value="ECO:0007669"/>
    <property type="project" value="InterPro"/>
</dbReference>
<reference evidence="4" key="1">
    <citation type="submission" date="2021-02" db="EMBL/GenBank/DDBJ databases">
        <authorList>
            <person name="Nowell W R."/>
        </authorList>
    </citation>
    <scope>NUCLEOTIDE SEQUENCE</scope>
</reference>
<dbReference type="PROSITE" id="PS50175">
    <property type="entry name" value="ASP_PROT_RETROV"/>
    <property type="match status" value="1"/>
</dbReference>
<evidence type="ECO:0000313" key="5">
    <source>
        <dbReference type="EMBL" id="CAF3872781.1"/>
    </source>
</evidence>
<dbReference type="GO" id="GO:0006508">
    <property type="term" value="P:proteolysis"/>
    <property type="evidence" value="ECO:0007669"/>
    <property type="project" value="InterPro"/>
</dbReference>
<comment type="caution">
    <text evidence="4">The sequence shown here is derived from an EMBL/GenBank/DDBJ whole genome shotgun (WGS) entry which is preliminary data.</text>
</comment>
<dbReference type="PANTHER" id="PTHR15503:SF22">
    <property type="entry name" value="TRANSPOSON TY3-I GAG POLYPROTEIN"/>
    <property type="match status" value="1"/>
</dbReference>
<evidence type="ECO:0000313" key="6">
    <source>
        <dbReference type="Proteomes" id="UP000663829"/>
    </source>
</evidence>
<dbReference type="Gene3D" id="2.40.70.10">
    <property type="entry name" value="Acid Proteases"/>
    <property type="match status" value="1"/>
</dbReference>
<evidence type="ECO:0000313" key="4">
    <source>
        <dbReference type="EMBL" id="CAF1108264.1"/>
    </source>
</evidence>
<dbReference type="PANTHER" id="PTHR15503">
    <property type="entry name" value="LDOC1 RELATED"/>
    <property type="match status" value="1"/>
</dbReference>